<dbReference type="InterPro" id="IPR000836">
    <property type="entry name" value="PRTase_dom"/>
</dbReference>
<dbReference type="InterPro" id="IPR050054">
    <property type="entry name" value="UPRTase/APRTase"/>
</dbReference>
<evidence type="ECO:0000256" key="2">
    <source>
        <dbReference type="ARBA" id="ARBA00009516"/>
    </source>
</evidence>
<comment type="pathway">
    <text evidence="1 15">Pyrimidine metabolism; UMP biosynthesis via salvage pathway; UMP from uracil: step 1/1.</text>
</comment>
<evidence type="ECO:0000313" key="18">
    <source>
        <dbReference type="Proteomes" id="UP000018735"/>
    </source>
</evidence>
<dbReference type="InterPro" id="IPR029057">
    <property type="entry name" value="PRTase-like"/>
</dbReference>
<dbReference type="eggNOG" id="COG0035">
    <property type="taxonomic scope" value="Bacteria"/>
</dbReference>
<feature type="binding site" evidence="15">
    <location>
        <position position="196"/>
    </location>
    <ligand>
        <name>uracil</name>
        <dbReference type="ChEBI" id="CHEBI:17568"/>
    </ligand>
</feature>
<keyword evidence="8 15" id="KW-0460">Magnesium</keyword>
<organism evidence="17 18">
    <name type="scientific">Mycoplasmoides gallisepticum S6</name>
    <dbReference type="NCBI Taxonomy" id="1006581"/>
    <lineage>
        <taxon>Bacteria</taxon>
        <taxon>Bacillati</taxon>
        <taxon>Mycoplasmatota</taxon>
        <taxon>Mycoplasmoidales</taxon>
        <taxon>Mycoplasmoidaceae</taxon>
        <taxon>Mycoplasmoides</taxon>
    </lineage>
</organism>
<dbReference type="PANTHER" id="PTHR32315">
    <property type="entry name" value="ADENINE PHOSPHORIBOSYLTRANSFERASE"/>
    <property type="match status" value="1"/>
</dbReference>
<keyword evidence="5 15" id="KW-0328">Glycosyltransferase</keyword>
<comment type="similarity">
    <text evidence="2 15">Belongs to the UPRTase family.</text>
</comment>
<dbReference type="GO" id="GO:0000287">
    <property type="term" value="F:magnesium ion binding"/>
    <property type="evidence" value="ECO:0007669"/>
    <property type="project" value="UniProtKB-UniRule"/>
</dbReference>
<dbReference type="EMBL" id="CP006916">
    <property type="protein sequence ID" value="AHB99588.1"/>
    <property type="molecule type" value="Genomic_DNA"/>
</dbReference>
<keyword evidence="4 15" id="KW-0021">Allosteric enzyme</keyword>
<feature type="binding site" evidence="15">
    <location>
        <position position="78"/>
    </location>
    <ligand>
        <name>5-phospho-alpha-D-ribose 1-diphosphate</name>
        <dbReference type="ChEBI" id="CHEBI:58017"/>
    </ligand>
</feature>
<dbReference type="InterPro" id="IPR034332">
    <property type="entry name" value="Upp_B"/>
</dbReference>
<evidence type="ECO:0000256" key="14">
    <source>
        <dbReference type="ARBA" id="ARBA00079807"/>
    </source>
</evidence>
<feature type="binding site" evidence="15">
    <location>
        <begin position="130"/>
        <end position="138"/>
    </location>
    <ligand>
        <name>5-phospho-alpha-D-ribose 1-diphosphate</name>
        <dbReference type="ChEBI" id="CHEBI:58017"/>
    </ligand>
</feature>
<dbReference type="Pfam" id="PF14681">
    <property type="entry name" value="UPRTase"/>
    <property type="match status" value="1"/>
</dbReference>
<dbReference type="CDD" id="cd06223">
    <property type="entry name" value="PRTases_typeI"/>
    <property type="match status" value="1"/>
</dbReference>
<comment type="cofactor">
    <cofactor evidence="15">
        <name>Mg(2+)</name>
        <dbReference type="ChEBI" id="CHEBI:18420"/>
    </cofactor>
    <text evidence="15">Binds 1 Mg(2+) ion per subunit. The magnesium is bound as Mg-PRPP.</text>
</comment>
<evidence type="ECO:0000256" key="9">
    <source>
        <dbReference type="ARBA" id="ARBA00023134"/>
    </source>
</evidence>
<dbReference type="HOGENOM" id="CLU_067096_2_3_14"/>
<feature type="domain" description="Phosphoribosyltransferase" evidence="16">
    <location>
        <begin position="7"/>
        <end position="210"/>
    </location>
</feature>
<gene>
    <name evidence="15 17" type="primary">upp</name>
    <name evidence="17" type="ORF">GCW_01700</name>
</gene>
<dbReference type="AlphaFoldDB" id="A0A0F6CKG6"/>
<evidence type="ECO:0000256" key="12">
    <source>
        <dbReference type="ARBA" id="ARBA00056901"/>
    </source>
</evidence>
<dbReference type="GO" id="GO:0044206">
    <property type="term" value="P:UMP salvage"/>
    <property type="evidence" value="ECO:0007669"/>
    <property type="project" value="UniProtKB-UniRule"/>
</dbReference>
<dbReference type="Gene3D" id="3.40.50.2020">
    <property type="match status" value="1"/>
</dbReference>
<accession>A0A0F6CKG6</accession>
<dbReference type="UniPathway" id="UPA00574">
    <property type="reaction ID" value="UER00636"/>
</dbReference>
<evidence type="ECO:0000256" key="15">
    <source>
        <dbReference type="HAMAP-Rule" id="MF_01218"/>
    </source>
</evidence>
<comment type="activity regulation">
    <text evidence="15">Allosterically activated by GTP.</text>
</comment>
<proteinExistence type="inferred from homology"/>
<evidence type="ECO:0000256" key="7">
    <source>
        <dbReference type="ARBA" id="ARBA00022741"/>
    </source>
</evidence>
<dbReference type="EC" id="2.4.2.9" evidence="3 15"/>
<evidence type="ECO:0000313" key="17">
    <source>
        <dbReference type="EMBL" id="AHB99588.1"/>
    </source>
</evidence>
<keyword evidence="6 15" id="KW-0808">Transferase</keyword>
<dbReference type="NCBIfam" id="NF001097">
    <property type="entry name" value="PRK00129.1"/>
    <property type="match status" value="1"/>
</dbReference>
<evidence type="ECO:0000256" key="10">
    <source>
        <dbReference type="ARBA" id="ARBA00031082"/>
    </source>
</evidence>
<evidence type="ECO:0000256" key="5">
    <source>
        <dbReference type="ARBA" id="ARBA00022676"/>
    </source>
</evidence>
<dbReference type="InterPro" id="IPR005765">
    <property type="entry name" value="UPRT"/>
</dbReference>
<keyword evidence="7 15" id="KW-0547">Nucleotide-binding</keyword>
<evidence type="ECO:0000256" key="13">
    <source>
        <dbReference type="ARBA" id="ARBA00072146"/>
    </source>
</evidence>
<evidence type="ECO:0000256" key="3">
    <source>
        <dbReference type="ARBA" id="ARBA00011894"/>
    </source>
</evidence>
<evidence type="ECO:0000256" key="11">
    <source>
        <dbReference type="ARBA" id="ARBA00052919"/>
    </source>
</evidence>
<dbReference type="GO" id="GO:0005525">
    <property type="term" value="F:GTP binding"/>
    <property type="evidence" value="ECO:0007669"/>
    <property type="project" value="UniProtKB-KW"/>
</dbReference>
<dbReference type="HAMAP" id="MF_01218_B">
    <property type="entry name" value="Upp_B"/>
    <property type="match status" value="1"/>
</dbReference>
<feature type="binding site" evidence="15">
    <location>
        <begin position="201"/>
        <end position="203"/>
    </location>
    <ligand>
        <name>uracil</name>
        <dbReference type="ChEBI" id="CHEBI:17568"/>
    </ligand>
</feature>
<evidence type="ECO:0000256" key="4">
    <source>
        <dbReference type="ARBA" id="ARBA00022533"/>
    </source>
</evidence>
<name>A0A0F6CKG6_MYCGL</name>
<dbReference type="NCBIfam" id="TIGR01091">
    <property type="entry name" value="upp"/>
    <property type="match status" value="1"/>
</dbReference>
<comment type="catalytic activity">
    <reaction evidence="11 15">
        <text>UMP + diphosphate = 5-phospho-alpha-D-ribose 1-diphosphate + uracil</text>
        <dbReference type="Rhea" id="RHEA:13017"/>
        <dbReference type="ChEBI" id="CHEBI:17568"/>
        <dbReference type="ChEBI" id="CHEBI:33019"/>
        <dbReference type="ChEBI" id="CHEBI:57865"/>
        <dbReference type="ChEBI" id="CHEBI:58017"/>
        <dbReference type="EC" id="2.4.2.9"/>
    </reaction>
</comment>
<dbReference type="GO" id="GO:0005737">
    <property type="term" value="C:cytoplasm"/>
    <property type="evidence" value="ECO:0007669"/>
    <property type="project" value="UniProtKB-ARBA"/>
</dbReference>
<evidence type="ECO:0000256" key="1">
    <source>
        <dbReference type="ARBA" id="ARBA00005180"/>
    </source>
</evidence>
<keyword evidence="9 15" id="KW-0342">GTP-binding</keyword>
<dbReference type="Proteomes" id="UP000018735">
    <property type="component" value="Chromosome"/>
</dbReference>
<comment type="function">
    <text evidence="12 15">Catalyzes the conversion of uracil and 5-phospho-alpha-D-ribose 1-diphosphate (PRPP) to UMP and diphosphate.</text>
</comment>
<reference evidence="17 18" key="1">
    <citation type="journal article" date="2011" name="PLoS ONE">
        <title>Core proteome of the minimal cell: comparative proteomics of three mollicute species.</title>
        <authorList>
            <person name="Fisunov G.Y."/>
            <person name="Alexeev D.G."/>
            <person name="Bazaleev N.A."/>
            <person name="Ladygina V.G."/>
            <person name="Galyamina M.A."/>
            <person name="Kondratov I.G."/>
            <person name="Zhukova N.A."/>
            <person name="Serebryakova M.V."/>
            <person name="Demina I.A."/>
            <person name="Govorun V.M."/>
        </authorList>
    </citation>
    <scope>NUCLEOTIDE SEQUENCE [LARGE SCALE GENOMIC DNA]</scope>
    <source>
        <strain evidence="17 18">S6</strain>
    </source>
</reference>
<evidence type="ECO:0000256" key="6">
    <source>
        <dbReference type="ARBA" id="ARBA00022679"/>
    </source>
</evidence>
<dbReference type="KEGG" id="mgz:GCW_01700"/>
<evidence type="ECO:0000259" key="16">
    <source>
        <dbReference type="Pfam" id="PF14681"/>
    </source>
</evidence>
<evidence type="ECO:0000256" key="8">
    <source>
        <dbReference type="ARBA" id="ARBA00022842"/>
    </source>
</evidence>
<dbReference type="SUPFAM" id="SSF53271">
    <property type="entry name" value="PRTase-like"/>
    <property type="match status" value="1"/>
</dbReference>
<dbReference type="GO" id="GO:0006223">
    <property type="term" value="P:uracil salvage"/>
    <property type="evidence" value="ECO:0007669"/>
    <property type="project" value="InterPro"/>
</dbReference>
<feature type="binding site" evidence="15">
    <location>
        <position position="103"/>
    </location>
    <ligand>
        <name>5-phospho-alpha-D-ribose 1-diphosphate</name>
        <dbReference type="ChEBI" id="CHEBI:58017"/>
    </ligand>
</feature>
<dbReference type="GO" id="GO:0004845">
    <property type="term" value="F:uracil phosphoribosyltransferase activity"/>
    <property type="evidence" value="ECO:0007669"/>
    <property type="project" value="UniProtKB-UniRule"/>
</dbReference>
<dbReference type="PANTHER" id="PTHR32315:SF4">
    <property type="entry name" value="URACIL PHOSPHORIBOSYLTRANSFERASE, CHLOROPLASTIC"/>
    <property type="match status" value="1"/>
</dbReference>
<protein>
    <recommendedName>
        <fullName evidence="13 15">Uracil phosphoribosyltransferase</fullName>
        <ecNumber evidence="3 15">2.4.2.9</ecNumber>
    </recommendedName>
    <alternativeName>
        <fullName evidence="10 15">UMP pyrophosphorylase</fullName>
    </alternativeName>
    <alternativeName>
        <fullName evidence="14 15">UPRTase</fullName>
    </alternativeName>
</protein>
<feature type="binding site" evidence="15">
    <location>
        <position position="202"/>
    </location>
    <ligand>
        <name>5-phospho-alpha-D-ribose 1-diphosphate</name>
        <dbReference type="ChEBI" id="CHEBI:58017"/>
    </ligand>
</feature>
<dbReference type="FunFam" id="3.40.50.2020:FF:000003">
    <property type="entry name" value="Uracil phosphoribosyltransferase"/>
    <property type="match status" value="1"/>
</dbReference>
<sequence length="211" mass="23567">MMKNFIFNHPLISDKLSKMRDVNTGYNFFKQLLTEITTLMMYEVGKGYELEEISVTTPLATTKAHKLKHNFVIVPILRAGLGMVDGVHNVIPTARVGHIGLYRDEKTFQPVEYYSKFPQTMDDAHVIVLDPMLATGASVIKAISLVKNIQPKKPRSIKFMGLLGAPEGLKALNQAHPDVDVYLACLDEKLNDKNYIYPGLGDAGDRIFGTK</sequence>